<dbReference type="SUPFAM" id="SSF103473">
    <property type="entry name" value="MFS general substrate transporter"/>
    <property type="match status" value="1"/>
</dbReference>
<dbReference type="InterPro" id="IPR011701">
    <property type="entry name" value="MFS"/>
</dbReference>
<feature type="transmembrane region" description="Helical" evidence="5">
    <location>
        <begin position="143"/>
        <end position="164"/>
    </location>
</feature>
<evidence type="ECO:0000313" key="7">
    <source>
        <dbReference type="EMBL" id="MCW6510193.1"/>
    </source>
</evidence>
<evidence type="ECO:0000256" key="5">
    <source>
        <dbReference type="SAM" id="Phobius"/>
    </source>
</evidence>
<proteinExistence type="predicted"/>
<dbReference type="GO" id="GO:0016020">
    <property type="term" value="C:membrane"/>
    <property type="evidence" value="ECO:0007669"/>
    <property type="project" value="UniProtKB-SubCell"/>
</dbReference>
<evidence type="ECO:0000313" key="8">
    <source>
        <dbReference type="Proteomes" id="UP001165667"/>
    </source>
</evidence>
<dbReference type="Pfam" id="PF07690">
    <property type="entry name" value="MFS_1"/>
    <property type="match status" value="1"/>
</dbReference>
<evidence type="ECO:0000256" key="3">
    <source>
        <dbReference type="ARBA" id="ARBA00022989"/>
    </source>
</evidence>
<feature type="transmembrane region" description="Helical" evidence="5">
    <location>
        <begin position="80"/>
        <end position="98"/>
    </location>
</feature>
<dbReference type="GO" id="GO:0022857">
    <property type="term" value="F:transmembrane transporter activity"/>
    <property type="evidence" value="ECO:0007669"/>
    <property type="project" value="InterPro"/>
</dbReference>
<dbReference type="InterPro" id="IPR036259">
    <property type="entry name" value="MFS_trans_sf"/>
</dbReference>
<feature type="transmembrane region" description="Helical" evidence="5">
    <location>
        <begin position="203"/>
        <end position="225"/>
    </location>
</feature>
<dbReference type="PRINTS" id="PR01988">
    <property type="entry name" value="EXPORTERBACE"/>
</dbReference>
<dbReference type="InterPro" id="IPR020846">
    <property type="entry name" value="MFS_dom"/>
</dbReference>
<feature type="transmembrane region" description="Helical" evidence="5">
    <location>
        <begin position="20"/>
        <end position="38"/>
    </location>
</feature>
<keyword evidence="2 5" id="KW-0812">Transmembrane</keyword>
<protein>
    <submittedName>
        <fullName evidence="7">MFS transporter</fullName>
    </submittedName>
</protein>
<dbReference type="RefSeq" id="WP_282586571.1">
    <property type="nucleotide sequence ID" value="NZ_JAMOIM010000014.1"/>
</dbReference>
<keyword evidence="8" id="KW-1185">Reference proteome</keyword>
<evidence type="ECO:0000259" key="6">
    <source>
        <dbReference type="PROSITE" id="PS50850"/>
    </source>
</evidence>
<organism evidence="7 8">
    <name type="scientific">Lichenifustis flavocetrariae</name>
    <dbReference type="NCBI Taxonomy" id="2949735"/>
    <lineage>
        <taxon>Bacteria</taxon>
        <taxon>Pseudomonadati</taxon>
        <taxon>Pseudomonadota</taxon>
        <taxon>Alphaproteobacteria</taxon>
        <taxon>Hyphomicrobiales</taxon>
        <taxon>Lichenihabitantaceae</taxon>
        <taxon>Lichenifustis</taxon>
    </lineage>
</organism>
<dbReference type="InterPro" id="IPR051788">
    <property type="entry name" value="MFS_Transporter"/>
</dbReference>
<feature type="domain" description="Major facilitator superfamily (MFS) profile" evidence="6">
    <location>
        <begin position="1"/>
        <end position="387"/>
    </location>
</feature>
<comment type="caution">
    <text evidence="7">The sequence shown here is derived from an EMBL/GenBank/DDBJ whole genome shotgun (WGS) entry which is preliminary data.</text>
</comment>
<dbReference type="InterPro" id="IPR022324">
    <property type="entry name" value="Bacilysin_exporter_BacE_put"/>
</dbReference>
<accession>A0AA41Z484</accession>
<dbReference type="AlphaFoldDB" id="A0AA41Z484"/>
<feature type="transmembrane region" description="Helical" evidence="5">
    <location>
        <begin position="104"/>
        <end position="122"/>
    </location>
</feature>
<dbReference type="EMBL" id="JAMOIM010000014">
    <property type="protein sequence ID" value="MCW6510193.1"/>
    <property type="molecule type" value="Genomic_DNA"/>
</dbReference>
<feature type="transmembrane region" description="Helical" evidence="5">
    <location>
        <begin position="298"/>
        <end position="317"/>
    </location>
</feature>
<feature type="transmembrane region" description="Helical" evidence="5">
    <location>
        <begin position="50"/>
        <end position="68"/>
    </location>
</feature>
<dbReference type="Gene3D" id="1.20.1250.20">
    <property type="entry name" value="MFS general substrate transporter like domains"/>
    <property type="match status" value="2"/>
</dbReference>
<gene>
    <name evidence="7" type="ORF">M8523_19425</name>
</gene>
<dbReference type="PROSITE" id="PS50850">
    <property type="entry name" value="MFS"/>
    <property type="match status" value="1"/>
</dbReference>
<dbReference type="PANTHER" id="PTHR23514">
    <property type="entry name" value="BYPASS OF STOP CODON PROTEIN 6"/>
    <property type="match status" value="1"/>
</dbReference>
<feature type="transmembrane region" description="Helical" evidence="5">
    <location>
        <begin position="170"/>
        <end position="191"/>
    </location>
</feature>
<sequence length="388" mass="38580">MTSATISRTASWNERGATSAIFLVLGMGFGAWAASLPGIKADLSLTDRDISFALLTLSLTSTAATLMAGSVAPRLGTGRATAWAALAFCITAALPAWAGSLPQLVGLVALFGLANGFLDVSMNSHATDVEQRWGRAIMSSFHGAFSLGGLIGSAAGGLLLGAGLGPAGEVSALALATLVITLIAIPALGAGSKSAAHETGLAWPIRAVWGLCAVAFCGLMVEGAMADWSAIYLSTVVRASEALSASGYAAFSVTMTIGRFAGDSLVRRFGASVIVIGGSCLAAIGLALSVAMPTLPSATVGFLLVGLGLSNIVPAVFSAAGRFGRTPAAGIAAVVSCGYVGFISGPPIIGAIATVTTLRIALGCVVLVAGGAVLSGIWSRHVLQGKTG</sequence>
<keyword evidence="4 5" id="KW-0472">Membrane</keyword>
<evidence type="ECO:0000256" key="2">
    <source>
        <dbReference type="ARBA" id="ARBA00022692"/>
    </source>
</evidence>
<feature type="transmembrane region" description="Helical" evidence="5">
    <location>
        <begin position="329"/>
        <end position="352"/>
    </location>
</feature>
<feature type="transmembrane region" description="Helical" evidence="5">
    <location>
        <begin position="269"/>
        <end position="292"/>
    </location>
</feature>
<evidence type="ECO:0000256" key="4">
    <source>
        <dbReference type="ARBA" id="ARBA00023136"/>
    </source>
</evidence>
<feature type="transmembrane region" description="Helical" evidence="5">
    <location>
        <begin position="245"/>
        <end position="262"/>
    </location>
</feature>
<keyword evidence="3 5" id="KW-1133">Transmembrane helix</keyword>
<evidence type="ECO:0000256" key="1">
    <source>
        <dbReference type="ARBA" id="ARBA00004141"/>
    </source>
</evidence>
<dbReference type="Proteomes" id="UP001165667">
    <property type="component" value="Unassembled WGS sequence"/>
</dbReference>
<feature type="transmembrane region" description="Helical" evidence="5">
    <location>
        <begin position="358"/>
        <end position="378"/>
    </location>
</feature>
<dbReference type="CDD" id="cd17393">
    <property type="entry name" value="MFS_MosC_like"/>
    <property type="match status" value="1"/>
</dbReference>
<comment type="subcellular location">
    <subcellularLocation>
        <location evidence="1">Membrane</location>
        <topology evidence="1">Multi-pass membrane protein</topology>
    </subcellularLocation>
</comment>
<name>A0AA41Z484_9HYPH</name>
<dbReference type="PANTHER" id="PTHR23514:SF13">
    <property type="entry name" value="INNER MEMBRANE PROTEIN YBJJ"/>
    <property type="match status" value="1"/>
</dbReference>
<reference evidence="7" key="1">
    <citation type="submission" date="2022-05" db="EMBL/GenBank/DDBJ databases">
        <authorList>
            <person name="Pankratov T."/>
        </authorList>
    </citation>
    <scope>NUCLEOTIDE SEQUENCE</scope>
    <source>
        <strain evidence="7">BP6-180914</strain>
    </source>
</reference>